<dbReference type="PANTHER" id="PTHR30146">
    <property type="entry name" value="LACI-RELATED TRANSCRIPTIONAL REPRESSOR"/>
    <property type="match status" value="1"/>
</dbReference>
<dbReference type="InterPro" id="IPR046335">
    <property type="entry name" value="LacI/GalR-like_sensor"/>
</dbReference>
<dbReference type="Pfam" id="PF00356">
    <property type="entry name" value="LacI"/>
    <property type="match status" value="1"/>
</dbReference>
<keyword evidence="1" id="KW-0805">Transcription regulation</keyword>
<dbReference type="GO" id="GO:0000976">
    <property type="term" value="F:transcription cis-regulatory region binding"/>
    <property type="evidence" value="ECO:0007669"/>
    <property type="project" value="TreeGrafter"/>
</dbReference>
<dbReference type="Gene3D" id="3.40.50.2300">
    <property type="match status" value="2"/>
</dbReference>
<dbReference type="Pfam" id="PF13377">
    <property type="entry name" value="Peripla_BP_3"/>
    <property type="match status" value="1"/>
</dbReference>
<keyword evidence="3" id="KW-0804">Transcription</keyword>
<keyword evidence="2" id="KW-0238">DNA-binding</keyword>
<dbReference type="PROSITE" id="PS50932">
    <property type="entry name" value="HTH_LACI_2"/>
    <property type="match status" value="1"/>
</dbReference>
<dbReference type="AlphaFoldDB" id="A0A1H1T854"/>
<dbReference type="SUPFAM" id="SSF47413">
    <property type="entry name" value="lambda repressor-like DNA-binding domains"/>
    <property type="match status" value="1"/>
</dbReference>
<dbReference type="GO" id="GO:0003700">
    <property type="term" value="F:DNA-binding transcription factor activity"/>
    <property type="evidence" value="ECO:0007669"/>
    <property type="project" value="TreeGrafter"/>
</dbReference>
<dbReference type="InterPro" id="IPR028082">
    <property type="entry name" value="Peripla_BP_I"/>
</dbReference>
<dbReference type="InterPro" id="IPR010982">
    <property type="entry name" value="Lambda_DNA-bd_dom_sf"/>
</dbReference>
<evidence type="ECO:0000256" key="1">
    <source>
        <dbReference type="ARBA" id="ARBA00023015"/>
    </source>
</evidence>
<evidence type="ECO:0000313" key="5">
    <source>
        <dbReference type="EMBL" id="SDS56338.1"/>
    </source>
</evidence>
<feature type="domain" description="HTH lacI-type" evidence="4">
    <location>
        <begin position="5"/>
        <end position="59"/>
    </location>
</feature>
<name>A0A1H1T854_9BRAD</name>
<dbReference type="CDD" id="cd01392">
    <property type="entry name" value="HTH_LacI"/>
    <property type="match status" value="1"/>
</dbReference>
<evidence type="ECO:0000256" key="2">
    <source>
        <dbReference type="ARBA" id="ARBA00023125"/>
    </source>
</evidence>
<evidence type="ECO:0000313" key="6">
    <source>
        <dbReference type="Proteomes" id="UP000243904"/>
    </source>
</evidence>
<sequence>MKGNVTIRDVARSAEVSVGTASRVINGKATVGADVRGRVLKAIEALGYRPDAIAQSMRRGSTHVIGCVIRDINIPSLAAFVHAAHNVLDRAGFSLLVSNSEGREDRERELLMRLNSQRSDGIMIGPYTAMTPAFDTFLRSLGAPIVMVDRDEPPWADAVMVDHAGATRKATSRLIDLGHQRIALLTGGPSIYPARERIRGFTEAFEIKNVALDRTLIRANSFLSPESFRQTSALLAAKDPPTAIIAGGIDMLAGVIRAIRVRGLTIPDDISLIGAGDSELAELHMPAISVQHWDQGEVGAAAASLLLARIRQVASDEPQHILVRSELIERDSTSAPRQRSSL</sequence>
<dbReference type="Gene3D" id="1.10.260.40">
    <property type="entry name" value="lambda repressor-like DNA-binding domains"/>
    <property type="match status" value="1"/>
</dbReference>
<dbReference type="RefSeq" id="WP_244549050.1">
    <property type="nucleotide sequence ID" value="NZ_LT629750.1"/>
</dbReference>
<accession>A0A1H1T854</accession>
<proteinExistence type="predicted"/>
<dbReference type="SMART" id="SM00354">
    <property type="entry name" value="HTH_LACI"/>
    <property type="match status" value="1"/>
</dbReference>
<organism evidence="5 6">
    <name type="scientific">Bradyrhizobium canariense</name>
    <dbReference type="NCBI Taxonomy" id="255045"/>
    <lineage>
        <taxon>Bacteria</taxon>
        <taxon>Pseudomonadati</taxon>
        <taxon>Pseudomonadota</taxon>
        <taxon>Alphaproteobacteria</taxon>
        <taxon>Hyphomicrobiales</taxon>
        <taxon>Nitrobacteraceae</taxon>
        <taxon>Bradyrhizobium</taxon>
    </lineage>
</organism>
<keyword evidence="6" id="KW-1185">Reference proteome</keyword>
<dbReference type="EMBL" id="LT629750">
    <property type="protein sequence ID" value="SDS56338.1"/>
    <property type="molecule type" value="Genomic_DNA"/>
</dbReference>
<evidence type="ECO:0000259" key="4">
    <source>
        <dbReference type="PROSITE" id="PS50932"/>
    </source>
</evidence>
<gene>
    <name evidence="5" type="ORF">SAMN05444158_2441</name>
</gene>
<dbReference type="SUPFAM" id="SSF53822">
    <property type="entry name" value="Periplasmic binding protein-like I"/>
    <property type="match status" value="1"/>
</dbReference>
<dbReference type="InterPro" id="IPR000843">
    <property type="entry name" value="HTH_LacI"/>
</dbReference>
<protein>
    <submittedName>
        <fullName evidence="5">Transcriptional regulator, LacI family</fullName>
    </submittedName>
</protein>
<dbReference type="PROSITE" id="PS00356">
    <property type="entry name" value="HTH_LACI_1"/>
    <property type="match status" value="1"/>
</dbReference>
<dbReference type="PANTHER" id="PTHR30146:SF138">
    <property type="entry name" value="TRANSCRIPTIONAL REGULATORY PROTEIN"/>
    <property type="match status" value="1"/>
</dbReference>
<evidence type="ECO:0000256" key="3">
    <source>
        <dbReference type="ARBA" id="ARBA00023163"/>
    </source>
</evidence>
<dbReference type="Proteomes" id="UP000243904">
    <property type="component" value="Chromosome I"/>
</dbReference>
<reference evidence="6" key="1">
    <citation type="submission" date="2016-10" db="EMBL/GenBank/DDBJ databases">
        <authorList>
            <person name="Varghese N."/>
            <person name="Submissions S."/>
        </authorList>
    </citation>
    <scope>NUCLEOTIDE SEQUENCE [LARGE SCALE GENOMIC DNA]</scope>
    <source>
        <strain evidence="6">GAS369</strain>
    </source>
</reference>